<name>F8FDA5_PAEMK</name>
<organism evidence="1 2">
    <name type="scientific">Paenibacillus mucilaginosus (strain KNP414)</name>
    <dbReference type="NCBI Taxonomy" id="1036673"/>
    <lineage>
        <taxon>Bacteria</taxon>
        <taxon>Bacillati</taxon>
        <taxon>Bacillota</taxon>
        <taxon>Bacilli</taxon>
        <taxon>Bacillales</taxon>
        <taxon>Paenibacillaceae</taxon>
        <taxon>Paenibacillus</taxon>
    </lineage>
</organism>
<keyword evidence="1" id="KW-0489">Methyltransferase</keyword>
<dbReference type="HOGENOM" id="CLU_2790000_0_0_9"/>
<keyword evidence="1" id="KW-0808">Transferase</keyword>
<dbReference type="PATRIC" id="fig|1036673.3.peg.2949"/>
<dbReference type="GO" id="GO:0008168">
    <property type="term" value="F:methyltransferase activity"/>
    <property type="evidence" value="ECO:0007669"/>
    <property type="project" value="UniProtKB-KW"/>
</dbReference>
<dbReference type="KEGG" id="pms:KNP414_03207"/>
<dbReference type="AlphaFoldDB" id="F8FDA5"/>
<dbReference type="GO" id="GO:0032259">
    <property type="term" value="P:methylation"/>
    <property type="evidence" value="ECO:0007669"/>
    <property type="project" value="UniProtKB-KW"/>
</dbReference>
<reference evidence="1 2" key="2">
    <citation type="journal article" date="2013" name="Genome Announc.">
        <title>Genome Sequence of Growth-Improving Paenibacillus mucilaginosus Strain KNP414.</title>
        <authorList>
            <person name="Lu J.J."/>
            <person name="Wang J.F."/>
            <person name="Hu X.F."/>
        </authorList>
    </citation>
    <scope>NUCLEOTIDE SEQUENCE [LARGE SCALE GENOMIC DNA]</scope>
    <source>
        <strain evidence="1 2">KNP414</strain>
    </source>
</reference>
<gene>
    <name evidence="1" type="ordered locus">KNP414_03207</name>
</gene>
<dbReference type="EMBL" id="CP002869">
    <property type="protein sequence ID" value="AEI41765.1"/>
    <property type="molecule type" value="Genomic_DNA"/>
</dbReference>
<sequence length="68" mass="7802">MKVGLIDAPTNKIRDSWNEWSDTWYRRCRTEEAIAKLIAAPSSAFHPTTYQRHEWRGTGIGTGARELP</sequence>
<accession>F8FDA5</accession>
<evidence type="ECO:0000313" key="1">
    <source>
        <dbReference type="EMBL" id="AEI41765.1"/>
    </source>
</evidence>
<evidence type="ECO:0000313" key="2">
    <source>
        <dbReference type="Proteomes" id="UP000006620"/>
    </source>
</evidence>
<protein>
    <submittedName>
        <fullName evidence="1">Methyltransferase type 11</fullName>
    </submittedName>
</protein>
<dbReference type="Proteomes" id="UP000006620">
    <property type="component" value="Chromosome"/>
</dbReference>
<reference evidence="2" key="1">
    <citation type="submission" date="2011-06" db="EMBL/GenBank/DDBJ databases">
        <title>Complete genome sequence of Paenibacillus mucilaginosus KNP414.</title>
        <authorList>
            <person name="Wang J."/>
            <person name="Hu S."/>
            <person name="Hu X."/>
            <person name="Zhang B."/>
            <person name="Dong D."/>
            <person name="Zhang S."/>
            <person name="Zhao K."/>
            <person name="Wu D."/>
        </authorList>
    </citation>
    <scope>NUCLEOTIDE SEQUENCE [LARGE SCALE GENOMIC DNA]</scope>
    <source>
        <strain evidence="2">KNP414</strain>
    </source>
</reference>
<proteinExistence type="predicted"/>